<keyword evidence="8" id="KW-1185">Reference proteome</keyword>
<dbReference type="Proteomes" id="UP000008068">
    <property type="component" value="Unassembled WGS sequence"/>
</dbReference>
<evidence type="ECO:0000256" key="3">
    <source>
        <dbReference type="ARBA" id="ARBA00022806"/>
    </source>
</evidence>
<dbReference type="STRING" id="135651.G0MWG4"/>
<protein>
    <recommendedName>
        <fullName evidence="6">DNA2/NAM7 helicase-like C-terminal domain-containing protein</fullName>
    </recommendedName>
</protein>
<dbReference type="SUPFAM" id="SSF52540">
    <property type="entry name" value="P-loop containing nucleoside triphosphate hydrolases"/>
    <property type="match status" value="1"/>
</dbReference>
<dbReference type="InterPro" id="IPR050534">
    <property type="entry name" value="Coronavir_polyprotein_1ab"/>
</dbReference>
<accession>G0MWG4</accession>
<gene>
    <name evidence="7" type="ORF">CAEBREN_08148</name>
</gene>
<organism evidence="8">
    <name type="scientific">Caenorhabditis brenneri</name>
    <name type="common">Nematode worm</name>
    <dbReference type="NCBI Taxonomy" id="135651"/>
    <lineage>
        <taxon>Eukaryota</taxon>
        <taxon>Metazoa</taxon>
        <taxon>Ecdysozoa</taxon>
        <taxon>Nematoda</taxon>
        <taxon>Chromadorea</taxon>
        <taxon>Rhabditida</taxon>
        <taxon>Rhabditina</taxon>
        <taxon>Rhabditomorpha</taxon>
        <taxon>Rhabditoidea</taxon>
        <taxon>Rhabditidae</taxon>
        <taxon>Peloderinae</taxon>
        <taxon>Caenorhabditis</taxon>
    </lineage>
</organism>
<dbReference type="FunCoup" id="G0MWG4">
    <property type="interactions" value="1763"/>
</dbReference>
<keyword evidence="1" id="KW-0547">Nucleotide-binding</keyword>
<keyword evidence="3" id="KW-0347">Helicase</keyword>
<reference evidence="8" key="1">
    <citation type="submission" date="2011-07" db="EMBL/GenBank/DDBJ databases">
        <authorList>
            <consortium name="Caenorhabditis brenneri Sequencing and Analysis Consortium"/>
            <person name="Wilson R.K."/>
        </authorList>
    </citation>
    <scope>NUCLEOTIDE SEQUENCE [LARGE SCALE GENOMIC DNA]</scope>
    <source>
        <strain evidence="8">PB2801</strain>
    </source>
</reference>
<sequence length="1071" mass="117865">MDDPPAKRLRSLSPIPTEPSHSANPSLHLTGPCPAVTSSPSQKGPSPAPEENYSENSSLININDSRSTISNTEDYMDFIDALIPTEPSSAKIGPMPSPVPPPMEIDDDQDDVEETNSDPDAHPFEQHYTNNNDALPEDPARKIAASATLEAIQKFRRETMIQTQIPTEKTKGTNGCPNKFLNATNQPQPDGVLYVLQETSGNGTYMVPLHKEVVANDRPDLFMLQMTQKSKDRLNEGPPCMKNFYPGDLVYVFSLQRRPDAVPYMLKKDFKALGDPKEHKFWNVNEFCLVERTMKKNQLLLIQDSEAHLRSAECVAAGVNQMVRAPFALIKQAGISKRNGTLAWATIFQPPFDAGKLLRGIIPGKSKHFVTRATDCQPVVGPSPPVVTQLQSVSASDQEKIRSCPRIFQVMNPRDPVALDVLVTTARFGLSAALALENKDRDHRTYATTIDKARDTRKGQLIDFSISKPSGLPSLSSWCRNVSFTMELQNGTRIGMEVDNATEDGGAILVSARPSHSSRNQVPLSQALLNQNIVVSQPVENNLHQLRAMPMGADFQRIDQSSKAMALIYALAGGGRIDPVETPTETIQLGDLILSEEQSRYVSLLVNKELPAVLANSPFGVGKTLMIVAGARIAAIRSDKEQALQALTGVTNASVVAMVQAYLNQDKENSGRAVRLISEPNRARQIDSLHTSLDASVLWPTEFLKFLHKTDAGLAPNEEVSKPQLVEAVMYHLRAHGLLREVTLHNKMLKKMASSKLSRDQVPDLFTVFFRLYRPKIIFATSATLIEQFRNGDWSIYVNWVETLQIDEASQTPWYSLLSLAALFPKAKIGLIGDHHQLSPHSHVDMPSLCKEVAIGNLLQRAAERNLVPAVDVTVVYRCTKEVTQLISSLAYGGKLVPKRGKEPRHRLLDALLLSSSFPIQVLDLKSNSLPSGTSQVNKEEAELTAGLVRAIIDSEKDHERKSTIGVLCFYKGQSGLVGALLEDEDVFVNTIDASQGQEFDVTIVLTSYSGPFSNSPFLGDANRFVVATTRAKHLCLVVANQGKAATAGVWRRFFDLLPKEAINTVEVNSF</sequence>
<evidence type="ECO:0000256" key="4">
    <source>
        <dbReference type="ARBA" id="ARBA00022840"/>
    </source>
</evidence>
<keyword evidence="2" id="KW-0378">Hydrolase</keyword>
<proteinExistence type="predicted"/>
<dbReference type="InParanoid" id="G0MWG4"/>
<feature type="region of interest" description="Disordered" evidence="5">
    <location>
        <begin position="86"/>
        <end position="136"/>
    </location>
</feature>
<dbReference type="Gene3D" id="3.40.50.300">
    <property type="entry name" value="P-loop containing nucleotide triphosphate hydrolases"/>
    <property type="match status" value="2"/>
</dbReference>
<dbReference type="PANTHER" id="PTHR43788:SF16">
    <property type="entry name" value="HELICASE WITH ZINC FINGER 2"/>
    <property type="match status" value="1"/>
</dbReference>
<evidence type="ECO:0000313" key="7">
    <source>
        <dbReference type="EMBL" id="EGT45879.1"/>
    </source>
</evidence>
<dbReference type="OrthoDB" id="5851052at2759"/>
<dbReference type="OMA" id="HTHCPRT"/>
<dbReference type="AlphaFoldDB" id="G0MWG4"/>
<dbReference type="GO" id="GO:0043139">
    <property type="term" value="F:5'-3' DNA helicase activity"/>
    <property type="evidence" value="ECO:0007669"/>
    <property type="project" value="TreeGrafter"/>
</dbReference>
<dbReference type="InterPro" id="IPR041679">
    <property type="entry name" value="DNA2/NAM7-like_C"/>
</dbReference>
<feature type="region of interest" description="Disordered" evidence="5">
    <location>
        <begin position="1"/>
        <end position="65"/>
    </location>
</feature>
<feature type="compositionally biased region" description="Polar residues" evidence="5">
    <location>
        <begin position="54"/>
        <end position="65"/>
    </location>
</feature>
<dbReference type="eggNOG" id="KOG1801">
    <property type="taxonomic scope" value="Eukaryota"/>
</dbReference>
<evidence type="ECO:0000259" key="6">
    <source>
        <dbReference type="Pfam" id="PF13087"/>
    </source>
</evidence>
<feature type="domain" description="DNA2/NAM7 helicase-like C-terminal" evidence="6">
    <location>
        <begin position="858"/>
        <end position="1042"/>
    </location>
</feature>
<evidence type="ECO:0000256" key="5">
    <source>
        <dbReference type="SAM" id="MobiDB-lite"/>
    </source>
</evidence>
<dbReference type="GO" id="GO:0005524">
    <property type="term" value="F:ATP binding"/>
    <property type="evidence" value="ECO:0007669"/>
    <property type="project" value="UniProtKB-KW"/>
</dbReference>
<dbReference type="CDD" id="cd18808">
    <property type="entry name" value="SF1_C_Upf1"/>
    <property type="match status" value="1"/>
</dbReference>
<dbReference type="InterPro" id="IPR047187">
    <property type="entry name" value="SF1_C_Upf1"/>
</dbReference>
<dbReference type="HOGENOM" id="CLU_005949_0_0_1"/>
<evidence type="ECO:0000256" key="1">
    <source>
        <dbReference type="ARBA" id="ARBA00022741"/>
    </source>
</evidence>
<feature type="compositionally biased region" description="Acidic residues" evidence="5">
    <location>
        <begin position="104"/>
        <end position="117"/>
    </location>
</feature>
<name>G0MWG4_CAEBE</name>
<dbReference type="PANTHER" id="PTHR43788">
    <property type="entry name" value="DNA2/NAM7 HELICASE FAMILY MEMBER"/>
    <property type="match status" value="1"/>
</dbReference>
<dbReference type="EMBL" id="GL379816">
    <property type="protein sequence ID" value="EGT45879.1"/>
    <property type="molecule type" value="Genomic_DNA"/>
</dbReference>
<keyword evidence="4" id="KW-0067">ATP-binding</keyword>
<dbReference type="Pfam" id="PF13087">
    <property type="entry name" value="AAA_12"/>
    <property type="match status" value="1"/>
</dbReference>
<evidence type="ECO:0000256" key="2">
    <source>
        <dbReference type="ARBA" id="ARBA00022801"/>
    </source>
</evidence>
<evidence type="ECO:0000313" key="8">
    <source>
        <dbReference type="Proteomes" id="UP000008068"/>
    </source>
</evidence>
<dbReference type="GO" id="GO:0016787">
    <property type="term" value="F:hydrolase activity"/>
    <property type="evidence" value="ECO:0007669"/>
    <property type="project" value="UniProtKB-KW"/>
</dbReference>
<dbReference type="InterPro" id="IPR027417">
    <property type="entry name" value="P-loop_NTPase"/>
</dbReference>